<dbReference type="SUPFAM" id="SSF56672">
    <property type="entry name" value="DNA/RNA polymerases"/>
    <property type="match status" value="1"/>
</dbReference>
<evidence type="ECO:0000259" key="2">
    <source>
        <dbReference type="Pfam" id="PF25597"/>
    </source>
</evidence>
<evidence type="ECO:0000313" key="3">
    <source>
        <dbReference type="EMBL" id="UYV76794.1"/>
    </source>
</evidence>
<gene>
    <name evidence="3" type="ORF">LAZ67_14002030</name>
</gene>
<reference evidence="3 4" key="1">
    <citation type="submission" date="2022-01" db="EMBL/GenBank/DDBJ databases">
        <title>A chromosomal length assembly of Cordylochernes scorpioides.</title>
        <authorList>
            <person name="Zeh D."/>
            <person name="Zeh J."/>
        </authorList>
    </citation>
    <scope>NUCLEOTIDE SEQUENCE [LARGE SCALE GENOMIC DNA]</scope>
    <source>
        <strain evidence="3">IN4F17</strain>
        <tissue evidence="3">Whole Body</tissue>
    </source>
</reference>
<dbReference type="Pfam" id="PF25597">
    <property type="entry name" value="SH3_retrovirus"/>
    <property type="match status" value="1"/>
</dbReference>
<dbReference type="PANTHER" id="PTHR11439:SF483">
    <property type="entry name" value="PEPTIDE SYNTHASE GLIP-LIKE, PUTATIVE (AFU_ORTHOLOGUE AFUA_3G12920)-RELATED"/>
    <property type="match status" value="1"/>
</dbReference>
<dbReference type="CDD" id="cd09272">
    <property type="entry name" value="RNase_HI_RT_Ty1"/>
    <property type="match status" value="1"/>
</dbReference>
<feature type="domain" description="Retroviral polymerase SH3-like" evidence="2">
    <location>
        <begin position="42"/>
        <end position="81"/>
    </location>
</feature>
<keyword evidence="4" id="KW-1185">Reference proteome</keyword>
<sequence>MAKTMLKESGLDFRYWGEAILTANYLQNRLPARKLTKTPYELWNGIFVGYAQRSKAYRILFPETNKIAISRNVAFIENFDRNSVKDINEDFNIVNQNLFNKPQIKETNDHHVNEDVHEDDLQPSVDQPKEYLHRENDTWTLTDLPPGQKAIGCKWIFKAKYNQEGNVERFKERLGAEGFDQKYGEDYNKTFAPVTKLTKLRTMFSIAASKKLIIRHYDIKTAFLYGELIEEIYMDQPEEYIHIGKENLVCKLNKSIYGLKQSARSWYQKINEILRTLGLSQAKSDPCLYTNRHFGEIIYLLIYSKLSEHIQLKDLGDITHYLGIQIEKDIDGNILLHQKLKILRILDKYGMNSFKGISTPMESNEKYRKLIVELMYIANFTRPDISSAIGILSRRVVKPNEHDWKVLKRILEYLKSTLNLVLVFETSSSVELTAYTDADWGNEKDRKSTTGYIFKLETYLITWVSQKQNSVSLSSTEAEYVAAATAAQEAIWFDLLMSDFGFEIKKPIIINEVNQSCIKLLNSEKVTARTKHIDIKFHFIKDLISNNFLSLYYCSTEKMLADILTKPLPKNKFQELRQGIGLITHSH</sequence>
<dbReference type="InterPro" id="IPR057670">
    <property type="entry name" value="SH3_retrovirus"/>
</dbReference>
<evidence type="ECO:0000313" key="4">
    <source>
        <dbReference type="Proteomes" id="UP001235939"/>
    </source>
</evidence>
<proteinExistence type="predicted"/>
<evidence type="ECO:0000259" key="1">
    <source>
        <dbReference type="Pfam" id="PF07727"/>
    </source>
</evidence>
<name>A0ABY6L7F9_9ARAC</name>
<organism evidence="3 4">
    <name type="scientific">Cordylochernes scorpioides</name>
    <dbReference type="NCBI Taxonomy" id="51811"/>
    <lineage>
        <taxon>Eukaryota</taxon>
        <taxon>Metazoa</taxon>
        <taxon>Ecdysozoa</taxon>
        <taxon>Arthropoda</taxon>
        <taxon>Chelicerata</taxon>
        <taxon>Arachnida</taxon>
        <taxon>Pseudoscorpiones</taxon>
        <taxon>Cheliferoidea</taxon>
        <taxon>Chernetidae</taxon>
        <taxon>Cordylochernes</taxon>
    </lineage>
</organism>
<protein>
    <recommendedName>
        <fullName evidence="5">Reverse transcriptase Ty1/copia-type domain-containing protein</fullName>
    </recommendedName>
</protein>
<feature type="domain" description="Reverse transcriptase Ty1/copia-type" evidence="1">
    <location>
        <begin position="136"/>
        <end position="296"/>
    </location>
</feature>
<dbReference type="Pfam" id="PF07727">
    <property type="entry name" value="RVT_2"/>
    <property type="match status" value="1"/>
</dbReference>
<dbReference type="InterPro" id="IPR013103">
    <property type="entry name" value="RVT_2"/>
</dbReference>
<dbReference type="InterPro" id="IPR043502">
    <property type="entry name" value="DNA/RNA_pol_sf"/>
</dbReference>
<accession>A0ABY6L7F9</accession>
<dbReference type="PANTHER" id="PTHR11439">
    <property type="entry name" value="GAG-POL-RELATED RETROTRANSPOSON"/>
    <property type="match status" value="1"/>
</dbReference>
<dbReference type="Proteomes" id="UP001235939">
    <property type="component" value="Chromosome 14"/>
</dbReference>
<dbReference type="EMBL" id="CP092876">
    <property type="protein sequence ID" value="UYV76794.1"/>
    <property type="molecule type" value="Genomic_DNA"/>
</dbReference>
<evidence type="ECO:0008006" key="5">
    <source>
        <dbReference type="Google" id="ProtNLM"/>
    </source>
</evidence>